<feature type="domain" description="Glutaredoxin" evidence="4">
    <location>
        <begin position="51"/>
        <end position="116"/>
    </location>
</feature>
<dbReference type="GO" id="GO:0005634">
    <property type="term" value="C:nucleus"/>
    <property type="evidence" value="ECO:0007669"/>
    <property type="project" value="TreeGrafter"/>
</dbReference>
<reference evidence="5" key="1">
    <citation type="submission" date="2013-10" db="EMBL/GenBank/DDBJ databases">
        <title>Genomic analysis of the causative agents of coccidiosis in chickens.</title>
        <authorList>
            <person name="Reid A.J."/>
            <person name="Blake D."/>
            <person name="Billington K."/>
            <person name="Browne H."/>
            <person name="Dunn M."/>
            <person name="Hung S."/>
            <person name="Kawahara F."/>
            <person name="Miranda-Saavedra D."/>
            <person name="Mourier T."/>
            <person name="Nagra H."/>
            <person name="Otto T.D."/>
            <person name="Rawlings N."/>
            <person name="Sanchez A."/>
            <person name="Sanders M."/>
            <person name="Subramaniam C."/>
            <person name="Tay Y."/>
            <person name="Dear P."/>
            <person name="Doerig C."/>
            <person name="Gruber A."/>
            <person name="Parkinson J."/>
            <person name="Shirley M."/>
            <person name="Wan K.L."/>
            <person name="Berriman M."/>
            <person name="Tomley F."/>
            <person name="Pain A."/>
        </authorList>
    </citation>
    <scope>NUCLEOTIDE SEQUENCE</scope>
    <source>
        <strain evidence="5">Houghton</strain>
    </source>
</reference>
<dbReference type="InterPro" id="IPR033658">
    <property type="entry name" value="GRX_PICOT-like"/>
</dbReference>
<dbReference type="FunFam" id="3.40.30.10:FF:000012">
    <property type="entry name" value="Monothiol glutaredoxin"/>
    <property type="match status" value="1"/>
</dbReference>
<keyword evidence="6" id="KW-1185">Reference proteome</keyword>
<protein>
    <submittedName>
        <fullName evidence="5">PKC-interacting cousin of thioredoxin, putative</fullName>
    </submittedName>
</protein>
<dbReference type="VEuPathDB" id="ToxoDB:EAH_00027480"/>
<evidence type="ECO:0000256" key="1">
    <source>
        <dbReference type="ARBA" id="ARBA00022723"/>
    </source>
</evidence>
<proteinExistence type="predicted"/>
<dbReference type="CDD" id="cd03028">
    <property type="entry name" value="GRX_PICOT_like"/>
    <property type="match status" value="1"/>
</dbReference>
<dbReference type="Pfam" id="PF00462">
    <property type="entry name" value="Glutaredoxin"/>
    <property type="match status" value="1"/>
</dbReference>
<gene>
    <name evidence="5" type="ORF">EAH_00027480</name>
</gene>
<dbReference type="GO" id="GO:0006879">
    <property type="term" value="P:intracellular iron ion homeostasis"/>
    <property type="evidence" value="ECO:0007669"/>
    <property type="project" value="TreeGrafter"/>
</dbReference>
<dbReference type="Gene3D" id="3.40.30.10">
    <property type="entry name" value="Glutaredoxin"/>
    <property type="match status" value="1"/>
</dbReference>
<evidence type="ECO:0000256" key="3">
    <source>
        <dbReference type="ARBA" id="ARBA00023014"/>
    </source>
</evidence>
<dbReference type="InterPro" id="IPR036249">
    <property type="entry name" value="Thioredoxin-like_sf"/>
</dbReference>
<dbReference type="RefSeq" id="XP_013251857.1">
    <property type="nucleotide sequence ID" value="XM_013396403.1"/>
</dbReference>
<dbReference type="GO" id="GO:0005829">
    <property type="term" value="C:cytosol"/>
    <property type="evidence" value="ECO:0007669"/>
    <property type="project" value="TreeGrafter"/>
</dbReference>
<organism evidence="5 6">
    <name type="scientific">Eimeria acervulina</name>
    <name type="common">Coccidian parasite</name>
    <dbReference type="NCBI Taxonomy" id="5801"/>
    <lineage>
        <taxon>Eukaryota</taxon>
        <taxon>Sar</taxon>
        <taxon>Alveolata</taxon>
        <taxon>Apicomplexa</taxon>
        <taxon>Conoidasida</taxon>
        <taxon>Coccidia</taxon>
        <taxon>Eucoccidiorida</taxon>
        <taxon>Eimeriorina</taxon>
        <taxon>Eimeriidae</taxon>
        <taxon>Eimeria</taxon>
    </lineage>
</organism>
<dbReference type="InterPro" id="IPR002109">
    <property type="entry name" value="Glutaredoxin"/>
</dbReference>
<dbReference type="InterPro" id="IPR004480">
    <property type="entry name" value="Monothiol_GRX-rel"/>
</dbReference>
<reference evidence="5" key="2">
    <citation type="submission" date="2013-10" db="EMBL/GenBank/DDBJ databases">
        <authorList>
            <person name="Aslett M."/>
        </authorList>
    </citation>
    <scope>NUCLEOTIDE SEQUENCE</scope>
    <source>
        <strain evidence="5">Houghton</strain>
    </source>
</reference>
<evidence type="ECO:0000313" key="6">
    <source>
        <dbReference type="Proteomes" id="UP000018050"/>
    </source>
</evidence>
<keyword evidence="3" id="KW-0411">Iron-sulfur</keyword>
<dbReference type="GO" id="GO:0051537">
    <property type="term" value="F:2 iron, 2 sulfur cluster binding"/>
    <property type="evidence" value="ECO:0007669"/>
    <property type="project" value="TreeGrafter"/>
</dbReference>
<dbReference type="Proteomes" id="UP000018050">
    <property type="component" value="Unassembled WGS sequence"/>
</dbReference>
<dbReference type="GO" id="GO:0046872">
    <property type="term" value="F:metal ion binding"/>
    <property type="evidence" value="ECO:0007669"/>
    <property type="project" value="UniProtKB-KW"/>
</dbReference>
<dbReference type="PANTHER" id="PTHR10293:SF73">
    <property type="entry name" value="GLUTAREDOXIN-3"/>
    <property type="match status" value="1"/>
</dbReference>
<dbReference type="OMA" id="TKLMPQC"/>
<keyword evidence="1" id="KW-0479">Metal-binding</keyword>
<keyword evidence="2" id="KW-0408">Iron</keyword>
<dbReference type="PANTHER" id="PTHR10293">
    <property type="entry name" value="GLUTAREDOXIN FAMILY MEMBER"/>
    <property type="match status" value="1"/>
</dbReference>
<dbReference type="EMBL" id="HG670752">
    <property type="protein sequence ID" value="CDI77838.1"/>
    <property type="molecule type" value="Genomic_DNA"/>
</dbReference>
<dbReference type="GeneID" id="25270818"/>
<evidence type="ECO:0000313" key="5">
    <source>
        <dbReference type="EMBL" id="CDI77838.1"/>
    </source>
</evidence>
<sequence>MPRLVSCLRCMATAADAAAAAAELQQLLGIPKETEEQLHARLSLLVKQQPVMLFMKGKRDAPFCRFSKAVLQLLQQQGVKQFGTFDVFDDEAVREGLKKFSDWPTYPQLYVNGELVGGLDVLKAMVEDGSFKGALPASAFEDAQ</sequence>
<dbReference type="SUPFAM" id="SSF52833">
    <property type="entry name" value="Thioredoxin-like"/>
    <property type="match status" value="1"/>
</dbReference>
<evidence type="ECO:0000256" key="2">
    <source>
        <dbReference type="ARBA" id="ARBA00023004"/>
    </source>
</evidence>
<dbReference type="PROSITE" id="PS51354">
    <property type="entry name" value="GLUTAREDOXIN_2"/>
    <property type="match status" value="1"/>
</dbReference>
<name>U6GEQ6_EIMAC</name>
<evidence type="ECO:0000259" key="4">
    <source>
        <dbReference type="Pfam" id="PF00462"/>
    </source>
</evidence>
<accession>U6GEQ6</accession>
<dbReference type="AlphaFoldDB" id="U6GEQ6"/>
<dbReference type="OrthoDB" id="415696at2759"/>